<evidence type="ECO:0000259" key="2">
    <source>
        <dbReference type="Pfam" id="PF01970"/>
    </source>
</evidence>
<evidence type="ECO:0000313" key="3">
    <source>
        <dbReference type="EMBL" id="QQK74734.1"/>
    </source>
</evidence>
<evidence type="ECO:0000256" key="1">
    <source>
        <dbReference type="SAM" id="Phobius"/>
    </source>
</evidence>
<feature type="transmembrane region" description="Helical" evidence="1">
    <location>
        <begin position="111"/>
        <end position="135"/>
    </location>
</feature>
<protein>
    <submittedName>
        <fullName evidence="3">Tripartite tricarboxylate transporter permease</fullName>
    </submittedName>
</protein>
<dbReference type="PANTHER" id="PTHR35342">
    <property type="entry name" value="TRICARBOXYLIC TRANSPORT PROTEIN"/>
    <property type="match status" value="1"/>
</dbReference>
<dbReference type="InterPro" id="IPR002823">
    <property type="entry name" value="DUF112_TM"/>
</dbReference>
<sequence length="350" mass="38139">MVIEKDRGNIRLTIKAIEGFVMCIAIGLLQLIAVRYSHRVPSFFTDAFEERRLRGHSYGLFTPIYFSHVCAKPAFTHNEEIIKDTGINIKQIYSGLKLPFKYIKTLFQSTVLGIGIGLVPGAGGSVASFASYFVAKSTSKVKEAFGKGTPEGIVAPESANNSTTGGVLMTTLALGLPATVTTAVLLGALTMQGMVPGPRFIETQGELVYGLILACLLAQILMLFFASGVAMGLTGALSVKTAYLIPILLVFSMVGSFATRNATFDLWVMLIFGFLGYLVKKYRYSIEALLLGLILGPLANQELVRILQIYGSDSLWVFFTRLLSLSMVIIIFIFLTTQLSDMTNTRKPLI</sequence>
<feature type="transmembrane region" description="Helical" evidence="1">
    <location>
        <begin position="172"/>
        <end position="195"/>
    </location>
</feature>
<reference evidence="3 4" key="1">
    <citation type="submission" date="2020-06" db="EMBL/GenBank/DDBJ databases">
        <title>Genomic analysis of Salicibibacter sp. NKC5-3.</title>
        <authorList>
            <person name="Oh Y.J."/>
        </authorList>
    </citation>
    <scope>NUCLEOTIDE SEQUENCE [LARGE SCALE GENOMIC DNA]</scope>
    <source>
        <strain evidence="3 4">NKC5-3</strain>
    </source>
</reference>
<keyword evidence="1" id="KW-0812">Transmembrane</keyword>
<dbReference type="Pfam" id="PF01970">
    <property type="entry name" value="TctA"/>
    <property type="match status" value="1"/>
</dbReference>
<dbReference type="Proteomes" id="UP000595823">
    <property type="component" value="Chromosome"/>
</dbReference>
<dbReference type="KEGG" id="scia:HUG15_03335"/>
<dbReference type="EMBL" id="CP054705">
    <property type="protein sequence ID" value="QQK74734.1"/>
    <property type="molecule type" value="Genomic_DNA"/>
</dbReference>
<feature type="transmembrane region" description="Helical" evidence="1">
    <location>
        <begin position="207"/>
        <end position="229"/>
    </location>
</feature>
<feature type="transmembrane region" description="Helical" evidence="1">
    <location>
        <begin position="264"/>
        <end position="279"/>
    </location>
</feature>
<feature type="transmembrane region" description="Helical" evidence="1">
    <location>
        <begin position="316"/>
        <end position="337"/>
    </location>
</feature>
<accession>A0A7T7CAH9</accession>
<keyword evidence="1" id="KW-0472">Membrane</keyword>
<feature type="transmembrane region" description="Helical" evidence="1">
    <location>
        <begin position="241"/>
        <end position="258"/>
    </location>
</feature>
<feature type="transmembrane region" description="Helical" evidence="1">
    <location>
        <begin position="12"/>
        <end position="33"/>
    </location>
</feature>
<dbReference type="PANTHER" id="PTHR35342:SF5">
    <property type="entry name" value="TRICARBOXYLIC TRANSPORT PROTEIN"/>
    <property type="match status" value="1"/>
</dbReference>
<keyword evidence="1" id="KW-1133">Transmembrane helix</keyword>
<organism evidence="3 4">
    <name type="scientific">Salicibibacter cibarius</name>
    <dbReference type="NCBI Taxonomy" id="2743000"/>
    <lineage>
        <taxon>Bacteria</taxon>
        <taxon>Bacillati</taxon>
        <taxon>Bacillota</taxon>
        <taxon>Bacilli</taxon>
        <taxon>Bacillales</taxon>
        <taxon>Bacillaceae</taxon>
        <taxon>Salicibibacter</taxon>
    </lineage>
</organism>
<keyword evidence="4" id="KW-1185">Reference proteome</keyword>
<dbReference type="AlphaFoldDB" id="A0A7T7CAH9"/>
<gene>
    <name evidence="3" type="ORF">HUG15_03335</name>
</gene>
<proteinExistence type="predicted"/>
<feature type="domain" description="DUF112" evidence="2">
    <location>
        <begin position="88"/>
        <end position="291"/>
    </location>
</feature>
<evidence type="ECO:0000313" key="4">
    <source>
        <dbReference type="Proteomes" id="UP000595823"/>
    </source>
</evidence>
<name>A0A7T7CAH9_9BACI</name>